<accession>A0A4Z1CQK4</accession>
<sequence>MANTGLGRGHNAPRKGQQGFGPSRDHYDLTGQVPPRHLQCALPDCQDLAWQDPIYRASHAIKLCEYHTRQCDRMGAPYPDDIPWYEFYRVRDAVAKQLTKVKDTPVVVRALDAVQRLPGRCYARATEREDAGKPVPAYVTYGMSLSDRVYPPRFIWHHVAFGILLERGHWKPQPGYPRHADKAWLRCVHRALTKGKKAERADLGPYQASLLRKLIAPDLQIVTGRTDYALREAEFSGNAVLPRRAALGWFQNSLT</sequence>
<gene>
    <name evidence="2" type="ORF">E4L95_05345</name>
</gene>
<dbReference type="EMBL" id="SRPG01000033">
    <property type="protein sequence ID" value="TGN67330.1"/>
    <property type="molecule type" value="Genomic_DNA"/>
</dbReference>
<protein>
    <submittedName>
        <fullName evidence="2">Uncharacterized protein</fullName>
    </submittedName>
</protein>
<evidence type="ECO:0000313" key="3">
    <source>
        <dbReference type="Proteomes" id="UP000297972"/>
    </source>
</evidence>
<proteinExistence type="predicted"/>
<dbReference type="AlphaFoldDB" id="A0A4Z1CQK4"/>
<evidence type="ECO:0000256" key="1">
    <source>
        <dbReference type="SAM" id="MobiDB-lite"/>
    </source>
</evidence>
<dbReference type="RefSeq" id="WP_135816719.1">
    <property type="nucleotide sequence ID" value="NZ_SRPG01000033.1"/>
</dbReference>
<organism evidence="2 3">
    <name type="scientific">Paracoccus liaowanqingii</name>
    <dbReference type="NCBI Taxonomy" id="2560053"/>
    <lineage>
        <taxon>Bacteria</taxon>
        <taxon>Pseudomonadati</taxon>
        <taxon>Pseudomonadota</taxon>
        <taxon>Alphaproteobacteria</taxon>
        <taxon>Rhodobacterales</taxon>
        <taxon>Paracoccaceae</taxon>
        <taxon>Paracoccus</taxon>
    </lineage>
</organism>
<evidence type="ECO:0000313" key="2">
    <source>
        <dbReference type="EMBL" id="TGN67330.1"/>
    </source>
</evidence>
<feature type="region of interest" description="Disordered" evidence="1">
    <location>
        <begin position="1"/>
        <end position="28"/>
    </location>
</feature>
<name>A0A4Z1CQK4_9RHOB</name>
<keyword evidence="3" id="KW-1185">Reference proteome</keyword>
<reference evidence="2 3" key="1">
    <citation type="submission" date="2019-03" db="EMBL/GenBank/DDBJ databases">
        <authorList>
            <person name="Li J."/>
        </authorList>
    </citation>
    <scope>NUCLEOTIDE SEQUENCE [LARGE SCALE GENOMIC DNA]</scope>
    <source>
        <strain evidence="2 3">3058</strain>
    </source>
</reference>
<dbReference type="Proteomes" id="UP000297972">
    <property type="component" value="Unassembled WGS sequence"/>
</dbReference>
<comment type="caution">
    <text evidence="2">The sequence shown here is derived from an EMBL/GenBank/DDBJ whole genome shotgun (WGS) entry which is preliminary data.</text>
</comment>